<evidence type="ECO:0000313" key="1">
    <source>
        <dbReference type="EMBL" id="SDI34227.1"/>
    </source>
</evidence>
<protein>
    <recommendedName>
        <fullName evidence="3">Lantibiotic ABC transporter</fullName>
    </recommendedName>
</protein>
<keyword evidence="2" id="KW-1185">Reference proteome</keyword>
<dbReference type="InterPro" id="IPR018163">
    <property type="entry name" value="Thr/Ala-tRNA-synth_IIc_edit"/>
</dbReference>
<sequence>MVVMHETLIYAVYYAPRGRLRLYRLGRDIAERHLFPTDLLVGIIGAEGAGKSTLIRGLFPGLELTNDDEGINLRTAPIFDFNESDRFGPHTYHIDVRYEQAFHQLWEIAEVVTEAIRHRRRVIVEHFDLLYPHLNFNAQIILGIGEEVVVARPNVFGPDPAAIKEIVYRTVKYRKMAHSAEDITSMILSRDYGIPIPGLHSDVKHGFVIGFTHPPEIDFKKLEADVAEYIARDLPITPADEDHIRIGDEVIECTGVRTHVPSTGLIESFRLLPEFRFNPIDQEYLLVGMVGEAQQETGFDRILKIVG</sequence>
<evidence type="ECO:0000313" key="2">
    <source>
        <dbReference type="Proteomes" id="UP000198607"/>
    </source>
</evidence>
<dbReference type="EMBL" id="FNCY01000017">
    <property type="protein sequence ID" value="SDI34227.1"/>
    <property type="molecule type" value="Genomic_DNA"/>
</dbReference>
<dbReference type="STRING" id="83767.SAMN05660652_03248"/>
<dbReference type="InterPro" id="IPR027417">
    <property type="entry name" value="P-loop_NTPase"/>
</dbReference>
<organism evidence="1 2">
    <name type="scientific">Propionivibrio dicarboxylicus</name>
    <dbReference type="NCBI Taxonomy" id="83767"/>
    <lineage>
        <taxon>Bacteria</taxon>
        <taxon>Pseudomonadati</taxon>
        <taxon>Pseudomonadota</taxon>
        <taxon>Betaproteobacteria</taxon>
        <taxon>Rhodocyclales</taxon>
        <taxon>Rhodocyclaceae</taxon>
        <taxon>Propionivibrio</taxon>
    </lineage>
</organism>
<proteinExistence type="predicted"/>
<reference evidence="1 2" key="1">
    <citation type="submission" date="2016-10" db="EMBL/GenBank/DDBJ databases">
        <authorList>
            <person name="de Groot N.N."/>
        </authorList>
    </citation>
    <scope>NUCLEOTIDE SEQUENCE [LARGE SCALE GENOMIC DNA]</scope>
    <source>
        <strain evidence="1 2">DSM 5885</strain>
    </source>
</reference>
<name>A0A1G8JT23_9RHOO</name>
<dbReference type="SUPFAM" id="SSF55186">
    <property type="entry name" value="ThrRS/AlaRS common domain"/>
    <property type="match status" value="1"/>
</dbReference>
<dbReference type="RefSeq" id="WP_218122783.1">
    <property type="nucleotide sequence ID" value="NZ_FNCY01000017.1"/>
</dbReference>
<dbReference type="GO" id="GO:0000166">
    <property type="term" value="F:nucleotide binding"/>
    <property type="evidence" value="ECO:0007669"/>
    <property type="project" value="InterPro"/>
</dbReference>
<dbReference type="Proteomes" id="UP000198607">
    <property type="component" value="Unassembled WGS sequence"/>
</dbReference>
<gene>
    <name evidence="1" type="ORF">SAMN05660652_03248</name>
</gene>
<accession>A0A1G8JT23</accession>
<dbReference type="AlphaFoldDB" id="A0A1G8JT23"/>
<dbReference type="SUPFAM" id="SSF52540">
    <property type="entry name" value="P-loop containing nucleoside triphosphate hydrolases"/>
    <property type="match status" value="1"/>
</dbReference>
<evidence type="ECO:0008006" key="3">
    <source>
        <dbReference type="Google" id="ProtNLM"/>
    </source>
</evidence>